<feature type="transmembrane region" description="Helical" evidence="8">
    <location>
        <begin position="44"/>
        <end position="64"/>
    </location>
</feature>
<dbReference type="InterPro" id="IPR050705">
    <property type="entry name" value="Cytochrome_P450_3A"/>
</dbReference>
<evidence type="ECO:0000313" key="9">
    <source>
        <dbReference type="EMBL" id="ETE57986.1"/>
    </source>
</evidence>
<dbReference type="GO" id="GO:0020037">
    <property type="term" value="F:heme binding"/>
    <property type="evidence" value="ECO:0007669"/>
    <property type="project" value="UniProtKB-UniRule"/>
</dbReference>
<gene>
    <name evidence="9" type="primary">CYP3A24</name>
    <name evidence="9" type="ORF">L345_16295</name>
</gene>
<keyword evidence="7" id="KW-0256">Endoplasmic reticulum</keyword>
<dbReference type="PRINTS" id="PR01689">
    <property type="entry name" value="EP450IICYP3A"/>
</dbReference>
<dbReference type="GO" id="GO:0016712">
    <property type="term" value="F:oxidoreductase activity, acting on paired donors, with incorporation or reduction of molecular oxygen, reduced flavin or flavoprotein as one donor, and incorporation of one atom of oxygen"/>
    <property type="evidence" value="ECO:0007669"/>
    <property type="project" value="UniProtKB-EC"/>
</dbReference>
<comment type="cofactor">
    <cofactor evidence="7">
        <name>heme</name>
        <dbReference type="ChEBI" id="CHEBI:30413"/>
    </cofactor>
</comment>
<dbReference type="InterPro" id="IPR036396">
    <property type="entry name" value="Cyt_P450_sf"/>
</dbReference>
<feature type="non-terminal residue" evidence="9">
    <location>
        <position position="1"/>
    </location>
</feature>
<keyword evidence="10" id="KW-1185">Reference proteome</keyword>
<dbReference type="PANTHER" id="PTHR24302">
    <property type="entry name" value="CYTOCHROME P450 FAMILY 3"/>
    <property type="match status" value="1"/>
</dbReference>
<evidence type="ECO:0000256" key="1">
    <source>
        <dbReference type="ARBA" id="ARBA00010617"/>
    </source>
</evidence>
<evidence type="ECO:0000256" key="3">
    <source>
        <dbReference type="ARBA" id="ARBA00022723"/>
    </source>
</evidence>
<keyword evidence="2 7" id="KW-0349">Heme</keyword>
<evidence type="ECO:0000313" key="10">
    <source>
        <dbReference type="Proteomes" id="UP000018936"/>
    </source>
</evidence>
<dbReference type="InterPro" id="IPR008072">
    <property type="entry name" value="Cyt_P450_E_CYP3A"/>
</dbReference>
<keyword evidence="6 7" id="KW-0503">Monooxygenase</keyword>
<dbReference type="EMBL" id="AZIM01007405">
    <property type="protein sequence ID" value="ETE57986.1"/>
    <property type="molecule type" value="Genomic_DNA"/>
</dbReference>
<evidence type="ECO:0000256" key="2">
    <source>
        <dbReference type="ARBA" id="ARBA00022617"/>
    </source>
</evidence>
<evidence type="ECO:0000256" key="4">
    <source>
        <dbReference type="ARBA" id="ARBA00023002"/>
    </source>
</evidence>
<evidence type="ECO:0000256" key="8">
    <source>
        <dbReference type="SAM" id="Phobius"/>
    </source>
</evidence>
<name>V8N7W9_OPHHA</name>
<keyword evidence="5 7" id="KW-0408">Iron</keyword>
<evidence type="ECO:0000256" key="7">
    <source>
        <dbReference type="RuleBase" id="RU368049"/>
    </source>
</evidence>
<comment type="similarity">
    <text evidence="1 7">Belongs to the cytochrome P450 family.</text>
</comment>
<keyword evidence="8" id="KW-1133">Transmembrane helix</keyword>
<proteinExistence type="inferred from homology"/>
<organism evidence="9 10">
    <name type="scientific">Ophiophagus hannah</name>
    <name type="common">King cobra</name>
    <name type="synonym">Naja hannah</name>
    <dbReference type="NCBI Taxonomy" id="8665"/>
    <lineage>
        <taxon>Eukaryota</taxon>
        <taxon>Metazoa</taxon>
        <taxon>Chordata</taxon>
        <taxon>Craniata</taxon>
        <taxon>Vertebrata</taxon>
        <taxon>Euteleostomi</taxon>
        <taxon>Lepidosauria</taxon>
        <taxon>Squamata</taxon>
        <taxon>Bifurcata</taxon>
        <taxon>Unidentata</taxon>
        <taxon>Episquamata</taxon>
        <taxon>Toxicofera</taxon>
        <taxon>Serpentes</taxon>
        <taxon>Colubroidea</taxon>
        <taxon>Elapidae</taxon>
        <taxon>Elapinae</taxon>
        <taxon>Ophiophagus</taxon>
    </lineage>
</organism>
<protein>
    <recommendedName>
        <fullName evidence="7">Cytochrome P450 3A</fullName>
        <ecNumber evidence="7">1.14.14.-</ecNumber>
    </recommendedName>
</protein>
<reference evidence="9 10" key="1">
    <citation type="journal article" date="2013" name="Proc. Natl. Acad. Sci. U.S.A.">
        <title>The king cobra genome reveals dynamic gene evolution and adaptation in the snake venom system.</title>
        <authorList>
            <person name="Vonk F.J."/>
            <person name="Casewell N.R."/>
            <person name="Henkel C.V."/>
            <person name="Heimberg A.M."/>
            <person name="Jansen H.J."/>
            <person name="McCleary R.J."/>
            <person name="Kerkkamp H.M."/>
            <person name="Vos R.A."/>
            <person name="Guerreiro I."/>
            <person name="Calvete J.J."/>
            <person name="Wuster W."/>
            <person name="Woods A.E."/>
            <person name="Logan J.M."/>
            <person name="Harrison R.A."/>
            <person name="Castoe T.A."/>
            <person name="de Koning A.P."/>
            <person name="Pollock D.D."/>
            <person name="Yandell M."/>
            <person name="Calderon D."/>
            <person name="Renjifo C."/>
            <person name="Currier R.B."/>
            <person name="Salgado D."/>
            <person name="Pla D."/>
            <person name="Sanz L."/>
            <person name="Hyder A.S."/>
            <person name="Ribeiro J.M."/>
            <person name="Arntzen J.W."/>
            <person name="van den Thillart G.E."/>
            <person name="Boetzer M."/>
            <person name="Pirovano W."/>
            <person name="Dirks R.P."/>
            <person name="Spaink H.P."/>
            <person name="Duboule D."/>
            <person name="McGlinn E."/>
            <person name="Kini R.M."/>
            <person name="Richardson M.K."/>
        </authorList>
    </citation>
    <scope>NUCLEOTIDE SEQUENCE</scope>
    <source>
        <tissue evidence="9">Blood</tissue>
    </source>
</reference>
<keyword evidence="3 7" id="KW-0479">Metal-binding</keyword>
<dbReference type="GO" id="GO:0008395">
    <property type="term" value="F:steroid hydroxylase activity"/>
    <property type="evidence" value="ECO:0007669"/>
    <property type="project" value="TreeGrafter"/>
</dbReference>
<dbReference type="GO" id="GO:0005506">
    <property type="term" value="F:iron ion binding"/>
    <property type="evidence" value="ECO:0007669"/>
    <property type="project" value="UniProtKB-UniRule"/>
</dbReference>
<accession>V8N7W9</accession>
<dbReference type="Proteomes" id="UP000018936">
    <property type="component" value="Unassembled WGS sequence"/>
</dbReference>
<evidence type="ECO:0000256" key="6">
    <source>
        <dbReference type="ARBA" id="ARBA00023033"/>
    </source>
</evidence>
<dbReference type="Gene3D" id="1.10.630.10">
    <property type="entry name" value="Cytochrome P450"/>
    <property type="match status" value="1"/>
</dbReference>
<comment type="subcellular location">
    <subcellularLocation>
        <location evidence="7">Endoplasmic reticulum membrane</location>
    </subcellularLocation>
    <subcellularLocation>
        <location evidence="7">Microsome membrane</location>
    </subcellularLocation>
</comment>
<evidence type="ECO:0000256" key="5">
    <source>
        <dbReference type="ARBA" id="ARBA00023004"/>
    </source>
</evidence>
<keyword evidence="8" id="KW-0472">Membrane</keyword>
<comment type="caution">
    <text evidence="9">The sequence shown here is derived from an EMBL/GenBank/DDBJ whole genome shotgun (WGS) entry which is preliminary data.</text>
</comment>
<keyword evidence="8" id="KW-0812">Transmembrane</keyword>
<dbReference type="SUPFAM" id="SSF48264">
    <property type="entry name" value="Cytochrome P450"/>
    <property type="match status" value="1"/>
</dbReference>
<dbReference type="AlphaFoldDB" id="V8N7W9"/>
<dbReference type="OrthoDB" id="1470350at2759"/>
<keyword evidence="7" id="KW-0492">Microsome</keyword>
<dbReference type="PANTHER" id="PTHR24302:SF42">
    <property type="entry name" value="CYTOCHROME P450 FAMILY 3 SUBFAMILY A MEMBER 4"/>
    <property type="match status" value="1"/>
</dbReference>
<sequence length="127" mass="14622">MLLLHLPRIFSAYSLDVVTSTSFSVNIDSLNHPNDLMVVHMKKFLRFSLLSPVLILAVLFPFLIPVLDKFNLTIFPRSSVDFFFNVLKKIKEDRQKKGRSVSLDFFDSCLLFFRDLSELACFLADVS</sequence>
<dbReference type="GO" id="GO:0005789">
    <property type="term" value="C:endoplasmic reticulum membrane"/>
    <property type="evidence" value="ECO:0007669"/>
    <property type="project" value="UniProtKB-SubCell"/>
</dbReference>
<comment type="function">
    <text evidence="7">Cytochromes P450 are a group of heme-thiolate monooxygenases. In liver microsomes, this enzyme is involved in an NADPH-dependent electron transport pathway. It oxidizes a variety of structurally unrelated compounds, including steroids, fatty acids, and xenobiotics.</text>
</comment>
<keyword evidence="4 7" id="KW-0560">Oxidoreductase</keyword>
<comment type="catalytic activity">
    <reaction evidence="7">
        <text>an organic molecule + reduced [NADPH--hemoprotein reductase] + O2 = an alcohol + oxidized [NADPH--hemoprotein reductase] + H2O + H(+)</text>
        <dbReference type="Rhea" id="RHEA:17149"/>
        <dbReference type="Rhea" id="RHEA-COMP:11964"/>
        <dbReference type="Rhea" id="RHEA-COMP:11965"/>
        <dbReference type="ChEBI" id="CHEBI:15377"/>
        <dbReference type="ChEBI" id="CHEBI:15378"/>
        <dbReference type="ChEBI" id="CHEBI:15379"/>
        <dbReference type="ChEBI" id="CHEBI:30879"/>
        <dbReference type="ChEBI" id="CHEBI:57618"/>
        <dbReference type="ChEBI" id="CHEBI:58210"/>
        <dbReference type="ChEBI" id="CHEBI:142491"/>
        <dbReference type="EC" id="1.14.14.1"/>
    </reaction>
</comment>
<dbReference type="EC" id="1.14.14.-" evidence="7"/>